<keyword evidence="3" id="KW-1185">Reference proteome</keyword>
<feature type="region of interest" description="Disordered" evidence="1">
    <location>
        <begin position="177"/>
        <end position="200"/>
    </location>
</feature>
<accession>A0A1Y6E786</accession>
<protein>
    <submittedName>
        <fullName evidence="2">Uncharacterized protein</fullName>
    </submittedName>
</protein>
<sequence length="210" mass="23714">MPRIAKKKPEPNITLVAEWSLPPAATLGSSVRAKGILLEIRARLPVKLRKCLDVRGSELVLGMEEGAEADFAAVSVSVEKALVGIESLEVIPREIEDILTIKTSERHRWLKDGRLPSAGTRTVKLRGRARKITFHIFDPRMVEDLLNSDRVETWREEDAETKAENRRRALWKAKLKREAKKNATVPPESGRDEATGQKLRGWDEFASEFL</sequence>
<gene>
    <name evidence="2" type="ORF">SAMN06295905_0100</name>
</gene>
<evidence type="ECO:0000256" key="1">
    <source>
        <dbReference type="SAM" id="MobiDB-lite"/>
    </source>
</evidence>
<proteinExistence type="predicted"/>
<feature type="compositionally biased region" description="Basic and acidic residues" evidence="1">
    <location>
        <begin position="189"/>
        <end position="200"/>
    </location>
</feature>
<reference evidence="3" key="1">
    <citation type="submission" date="2017-04" db="EMBL/GenBank/DDBJ databases">
        <authorList>
            <person name="Varghese N."/>
            <person name="Submissions S."/>
        </authorList>
    </citation>
    <scope>NUCLEOTIDE SEQUENCE [LARGE SCALE GENOMIC DNA]</scope>
</reference>
<dbReference type="RefSeq" id="WP_086468607.1">
    <property type="nucleotide sequence ID" value="NZ_FXWK01000001.1"/>
</dbReference>
<dbReference type="OrthoDB" id="7277765at2"/>
<organism evidence="2 3">
    <name type="scientific">Devosia lucknowensis</name>
    <dbReference type="NCBI Taxonomy" id="1096929"/>
    <lineage>
        <taxon>Bacteria</taxon>
        <taxon>Pseudomonadati</taxon>
        <taxon>Pseudomonadota</taxon>
        <taxon>Alphaproteobacteria</taxon>
        <taxon>Hyphomicrobiales</taxon>
        <taxon>Devosiaceae</taxon>
        <taxon>Devosia</taxon>
    </lineage>
</organism>
<name>A0A1Y6E786_9HYPH</name>
<evidence type="ECO:0000313" key="2">
    <source>
        <dbReference type="EMBL" id="SMQ58564.1"/>
    </source>
</evidence>
<dbReference type="AlphaFoldDB" id="A0A1Y6E786"/>
<dbReference type="EMBL" id="FXWK01000001">
    <property type="protein sequence ID" value="SMQ58564.1"/>
    <property type="molecule type" value="Genomic_DNA"/>
</dbReference>
<dbReference type="Proteomes" id="UP000194474">
    <property type="component" value="Unassembled WGS sequence"/>
</dbReference>
<evidence type="ECO:0000313" key="3">
    <source>
        <dbReference type="Proteomes" id="UP000194474"/>
    </source>
</evidence>